<evidence type="ECO:0000313" key="9">
    <source>
        <dbReference type="Proteomes" id="UP000254701"/>
    </source>
</evidence>
<comment type="subcellular location">
    <subcellularLocation>
        <location evidence="1">Cell outer membrane</location>
    </subcellularLocation>
</comment>
<feature type="domain" description="Outer membrane protein beta-barrel" evidence="7">
    <location>
        <begin position="11"/>
        <end position="233"/>
    </location>
</feature>
<dbReference type="AlphaFoldDB" id="A0A380WL66"/>
<dbReference type="InterPro" id="IPR027385">
    <property type="entry name" value="Beta-barrel_OMP"/>
</dbReference>
<dbReference type="Proteomes" id="UP000254701">
    <property type="component" value="Unassembled WGS sequence"/>
</dbReference>
<dbReference type="GO" id="GO:0009279">
    <property type="term" value="C:cell outer membrane"/>
    <property type="evidence" value="ECO:0007669"/>
    <property type="project" value="UniProtKB-SubCell"/>
</dbReference>
<sequence>MKSVLLASTILLAATGAGLAADAVASDPVVSAYSWTGFYAGVHGGYAWGSGDGPYPDAAGVRFETAYPEAQGGLLGAQIGYNYQWGSFVLGLEGDLSYSWADGSSRINIFPAGTDNGGYNETEFTYLASITGRAGYAFDRTLLYAKGGIGFTRLEMNDYDDPAIFNARGSETLTGWTIGGGVEHALNDKWSVKGEYQFYRFSGDVAVNDPVAFRTYEGDFDVHAIKIGLNYKF</sequence>
<dbReference type="SUPFAM" id="SSF56925">
    <property type="entry name" value="OMPA-like"/>
    <property type="match status" value="1"/>
</dbReference>
<name>A0A380WL66_AMIAI</name>
<keyword evidence="4" id="KW-0998">Cell outer membrane</keyword>
<keyword evidence="2 6" id="KW-0732">Signal</keyword>
<dbReference type="OrthoDB" id="9815357at2"/>
<evidence type="ECO:0000256" key="4">
    <source>
        <dbReference type="ARBA" id="ARBA00023237"/>
    </source>
</evidence>
<dbReference type="InterPro" id="IPR051692">
    <property type="entry name" value="OMP-like"/>
</dbReference>
<dbReference type="InterPro" id="IPR011250">
    <property type="entry name" value="OMP/PagP_B-barrel"/>
</dbReference>
<dbReference type="PANTHER" id="PTHR34001">
    <property type="entry name" value="BLL7405 PROTEIN"/>
    <property type="match status" value="1"/>
</dbReference>
<dbReference type="Gene3D" id="2.40.160.20">
    <property type="match status" value="1"/>
</dbReference>
<gene>
    <name evidence="8" type="ORF">NCTC10684_02284</name>
</gene>
<evidence type="ECO:0000259" key="7">
    <source>
        <dbReference type="Pfam" id="PF13505"/>
    </source>
</evidence>
<dbReference type="PANTHER" id="PTHR34001:SF3">
    <property type="entry name" value="BLL7405 PROTEIN"/>
    <property type="match status" value="1"/>
</dbReference>
<keyword evidence="3" id="KW-0472">Membrane</keyword>
<organism evidence="8 9">
    <name type="scientific">Aminobacter aminovorans</name>
    <name type="common">Chelatobacter heintzii</name>
    <dbReference type="NCBI Taxonomy" id="83263"/>
    <lineage>
        <taxon>Bacteria</taxon>
        <taxon>Pseudomonadati</taxon>
        <taxon>Pseudomonadota</taxon>
        <taxon>Alphaproteobacteria</taxon>
        <taxon>Hyphomicrobiales</taxon>
        <taxon>Phyllobacteriaceae</taxon>
        <taxon>Aminobacter</taxon>
    </lineage>
</organism>
<reference evidence="8 9" key="1">
    <citation type="submission" date="2018-06" db="EMBL/GenBank/DDBJ databases">
        <authorList>
            <consortium name="Pathogen Informatics"/>
            <person name="Doyle S."/>
        </authorList>
    </citation>
    <scope>NUCLEOTIDE SEQUENCE [LARGE SCALE GENOMIC DNA]</scope>
    <source>
        <strain evidence="8 9">NCTC10684</strain>
    </source>
</reference>
<evidence type="ECO:0000256" key="1">
    <source>
        <dbReference type="ARBA" id="ARBA00004442"/>
    </source>
</evidence>
<proteinExistence type="inferred from homology"/>
<feature type="signal peptide" evidence="6">
    <location>
        <begin position="1"/>
        <end position="20"/>
    </location>
</feature>
<evidence type="ECO:0000256" key="5">
    <source>
        <dbReference type="ARBA" id="ARBA00038306"/>
    </source>
</evidence>
<evidence type="ECO:0000313" key="8">
    <source>
        <dbReference type="EMBL" id="SUU89052.1"/>
    </source>
</evidence>
<dbReference type="RefSeq" id="WP_115731284.1">
    <property type="nucleotide sequence ID" value="NZ_BAAAVY010000019.1"/>
</dbReference>
<evidence type="ECO:0000256" key="6">
    <source>
        <dbReference type="SAM" id="SignalP"/>
    </source>
</evidence>
<evidence type="ECO:0000256" key="2">
    <source>
        <dbReference type="ARBA" id="ARBA00022729"/>
    </source>
</evidence>
<dbReference type="EMBL" id="UFSM01000001">
    <property type="protein sequence ID" value="SUU89052.1"/>
    <property type="molecule type" value="Genomic_DNA"/>
</dbReference>
<protein>
    <submittedName>
        <fullName evidence="8">Opacity protein and related surface antigens</fullName>
    </submittedName>
</protein>
<accession>A0A380WL66</accession>
<evidence type="ECO:0000256" key="3">
    <source>
        <dbReference type="ARBA" id="ARBA00023136"/>
    </source>
</evidence>
<comment type="similarity">
    <text evidence="5">Belongs to the Omp25/RopB family.</text>
</comment>
<feature type="chain" id="PRO_5016804906" evidence="6">
    <location>
        <begin position="21"/>
        <end position="233"/>
    </location>
</feature>
<dbReference type="Pfam" id="PF13505">
    <property type="entry name" value="OMP_b-brl"/>
    <property type="match status" value="1"/>
</dbReference>